<dbReference type="AlphaFoldDB" id="A0A284SB30"/>
<dbReference type="PROSITE" id="PS50878">
    <property type="entry name" value="RT_POL"/>
    <property type="match status" value="1"/>
</dbReference>
<dbReference type="PANTHER" id="PTHR24559">
    <property type="entry name" value="TRANSPOSON TY3-I GAG-POL POLYPROTEIN"/>
    <property type="match status" value="1"/>
</dbReference>
<evidence type="ECO:0000313" key="3">
    <source>
        <dbReference type="EMBL" id="SJL18179.1"/>
    </source>
</evidence>
<protein>
    <recommendedName>
        <fullName evidence="2">Reverse transcriptase domain-containing protein</fullName>
    </recommendedName>
</protein>
<dbReference type="OMA" id="CARWMES"/>
<dbReference type="InterPro" id="IPR000477">
    <property type="entry name" value="RT_dom"/>
</dbReference>
<dbReference type="Gene3D" id="3.10.10.10">
    <property type="entry name" value="HIV Type 1 Reverse Transcriptase, subunit A, domain 1"/>
    <property type="match status" value="1"/>
</dbReference>
<dbReference type="Gene3D" id="3.30.70.270">
    <property type="match status" value="1"/>
</dbReference>
<organism evidence="3 4">
    <name type="scientific">Armillaria ostoyae</name>
    <name type="common">Armillaria root rot fungus</name>
    <dbReference type="NCBI Taxonomy" id="47428"/>
    <lineage>
        <taxon>Eukaryota</taxon>
        <taxon>Fungi</taxon>
        <taxon>Dikarya</taxon>
        <taxon>Basidiomycota</taxon>
        <taxon>Agaricomycotina</taxon>
        <taxon>Agaricomycetes</taxon>
        <taxon>Agaricomycetidae</taxon>
        <taxon>Agaricales</taxon>
        <taxon>Marasmiineae</taxon>
        <taxon>Physalacriaceae</taxon>
        <taxon>Armillaria</taxon>
    </lineage>
</organism>
<dbReference type="EMBL" id="FUEG01000054">
    <property type="protein sequence ID" value="SJL18179.1"/>
    <property type="molecule type" value="Genomic_DNA"/>
</dbReference>
<dbReference type="SUPFAM" id="SSF56672">
    <property type="entry name" value="DNA/RNA polymerases"/>
    <property type="match status" value="1"/>
</dbReference>
<dbReference type="STRING" id="47428.A0A284SB30"/>
<feature type="domain" description="Reverse transcriptase" evidence="2">
    <location>
        <begin position="412"/>
        <end position="592"/>
    </location>
</feature>
<feature type="region of interest" description="Disordered" evidence="1">
    <location>
        <begin position="192"/>
        <end position="248"/>
    </location>
</feature>
<reference evidence="4" key="1">
    <citation type="journal article" date="2017" name="Nat. Ecol. Evol.">
        <title>Genome expansion and lineage-specific genetic innovations in the forest pathogenic fungi Armillaria.</title>
        <authorList>
            <person name="Sipos G."/>
            <person name="Prasanna A.N."/>
            <person name="Walter M.C."/>
            <person name="O'Connor E."/>
            <person name="Balint B."/>
            <person name="Krizsan K."/>
            <person name="Kiss B."/>
            <person name="Hess J."/>
            <person name="Varga T."/>
            <person name="Slot J."/>
            <person name="Riley R."/>
            <person name="Boka B."/>
            <person name="Rigling D."/>
            <person name="Barry K."/>
            <person name="Lee J."/>
            <person name="Mihaltcheva S."/>
            <person name="LaButti K."/>
            <person name="Lipzen A."/>
            <person name="Waldron R."/>
            <person name="Moloney N.M."/>
            <person name="Sperisen C."/>
            <person name="Kredics L."/>
            <person name="Vagvoelgyi C."/>
            <person name="Patrignani A."/>
            <person name="Fitzpatrick D."/>
            <person name="Nagy I."/>
            <person name="Doyle S."/>
            <person name="Anderson J.B."/>
            <person name="Grigoriev I.V."/>
            <person name="Gueldener U."/>
            <person name="Muensterkoetter M."/>
            <person name="Nagy L.G."/>
        </authorList>
    </citation>
    <scope>NUCLEOTIDE SEQUENCE [LARGE SCALE GENOMIC DNA]</scope>
    <source>
        <strain evidence="4">C18/9</strain>
    </source>
</reference>
<dbReference type="Proteomes" id="UP000219338">
    <property type="component" value="Unassembled WGS sequence"/>
</dbReference>
<dbReference type="InterPro" id="IPR053134">
    <property type="entry name" value="RNA-dir_DNA_polymerase"/>
</dbReference>
<evidence type="ECO:0000313" key="4">
    <source>
        <dbReference type="Proteomes" id="UP000219338"/>
    </source>
</evidence>
<dbReference type="OrthoDB" id="2799149at2759"/>
<keyword evidence="4" id="KW-1185">Reference proteome</keyword>
<evidence type="ECO:0000259" key="2">
    <source>
        <dbReference type="PROSITE" id="PS50878"/>
    </source>
</evidence>
<dbReference type="CDD" id="cd01647">
    <property type="entry name" value="RT_LTR"/>
    <property type="match status" value="1"/>
</dbReference>
<proteinExistence type="predicted"/>
<evidence type="ECO:0000256" key="1">
    <source>
        <dbReference type="SAM" id="MobiDB-lite"/>
    </source>
</evidence>
<sequence length="605" mass="69030">MSDSDSDGMESHDEYTLDFPEYLRAIQAEQTSDGKIKGFRPTLEPTKIHAPRTASRPRRTTAENRCLAALVTINGREAFTLFDSGIDEAYYLQLGTKGSLSQISHSCNASYKFGNARASISGDDYYFDIANVDRYDAVLGTVFMRKHGISLDFEYDTIRIQHIPAPTLSEGEETKEMTRRYAKRVSNKVQFNSDEEVEIKPRPSKSKEPVSTNQALKARSDIPEPPWSRYAPTIEDINEDDDGRRPAAPLNRQLPVLLTPDDFVSTEDLSKIVNETLTLDASNPKDRQQILEVNELVQEFTRERFPESQSKETEDSIPKISIEDAIRATSELYKDKTKDITSPSVADTPRLCARWMESCRDIMGGILEELPPLRAVNHEIPLINDKAKYHYYLPRCPDSMKGKLAEKIAQYKRARWWEPCVSTQAAPMLCVPKKDGSDIRTTVDCRKRNENTERDVTPFPDQDTIRLDVARAKLRSKIDLSNAYEQVRIVPSDVWKTAIATIFGTFKSNVMQQGDCNAPSTFQRLMTSIFQDYIGVFMHVYLDDLFIYSDSVEDHERHLKLVFDKLRENKLFMKAEKVQLYAEKMDCLGHLVDDKGLHADSDKLE</sequence>
<dbReference type="InterPro" id="IPR043128">
    <property type="entry name" value="Rev_trsase/Diguanyl_cyclase"/>
</dbReference>
<dbReference type="PANTHER" id="PTHR24559:SF444">
    <property type="entry name" value="REVERSE TRANSCRIPTASE DOMAIN-CONTAINING PROTEIN"/>
    <property type="match status" value="1"/>
</dbReference>
<dbReference type="InterPro" id="IPR043502">
    <property type="entry name" value="DNA/RNA_pol_sf"/>
</dbReference>
<name>A0A284SB30_ARMOS</name>
<feature type="compositionally biased region" description="Basic and acidic residues" evidence="1">
    <location>
        <begin position="198"/>
        <end position="208"/>
    </location>
</feature>
<accession>A0A284SB30</accession>
<dbReference type="Pfam" id="PF00078">
    <property type="entry name" value="RVT_1"/>
    <property type="match status" value="1"/>
</dbReference>
<gene>
    <name evidence="3" type="ORF">ARMOST_21756</name>
</gene>